<dbReference type="EMBL" id="CZQC01000037">
    <property type="protein sequence ID" value="CUS41276.1"/>
    <property type="molecule type" value="Genomic_DNA"/>
</dbReference>
<dbReference type="Pfam" id="PF04364">
    <property type="entry name" value="DNA_pol3_chi"/>
    <property type="match status" value="1"/>
</dbReference>
<evidence type="ECO:0000313" key="1">
    <source>
        <dbReference type="EMBL" id="CUS41276.1"/>
    </source>
</evidence>
<name>A0A170PLF2_9ZZZZ</name>
<dbReference type="GO" id="GO:0006260">
    <property type="term" value="P:DNA replication"/>
    <property type="evidence" value="ECO:0007669"/>
    <property type="project" value="InterPro"/>
</dbReference>
<gene>
    <name evidence="1" type="ORF">MGWOODY_Tha1502</name>
</gene>
<sequence length="153" mass="18120">MTQSDFYLLKEQTIEDQWLFACRLVDQLVTKEGRQVLVQLDDRQQAAAFDDLLWTYRADSFVPHALLDAQDAPIDCQVSIGWLDDPGHQHDVLINLSQVLPNFFSRFQRLCEVVVQHDQVLEYTRNHFRFLKDRGYPLQHRDMPLQHLDKRAR</sequence>
<dbReference type="GO" id="GO:0032298">
    <property type="term" value="P:positive regulation of DNA-templated DNA replication initiation"/>
    <property type="evidence" value="ECO:0007669"/>
    <property type="project" value="TreeGrafter"/>
</dbReference>
<dbReference type="InterPro" id="IPR036768">
    <property type="entry name" value="PolIII_chi_sf"/>
</dbReference>
<organism evidence="1">
    <name type="scientific">hydrothermal vent metagenome</name>
    <dbReference type="NCBI Taxonomy" id="652676"/>
    <lineage>
        <taxon>unclassified sequences</taxon>
        <taxon>metagenomes</taxon>
        <taxon>ecological metagenomes</taxon>
    </lineage>
</organism>
<keyword evidence="1" id="KW-0808">Transferase</keyword>
<dbReference type="InterPro" id="IPR007459">
    <property type="entry name" value="DNA_pol3_chi"/>
</dbReference>
<dbReference type="EC" id="2.7.7.7" evidence="1"/>
<reference evidence="1" key="1">
    <citation type="submission" date="2015-10" db="EMBL/GenBank/DDBJ databases">
        <authorList>
            <person name="Gilbert D.G."/>
        </authorList>
    </citation>
    <scope>NUCLEOTIDE SEQUENCE</scope>
</reference>
<dbReference type="PANTHER" id="PTHR38767">
    <property type="entry name" value="DNA POLYMERASE III SUBUNIT CHI"/>
    <property type="match status" value="1"/>
</dbReference>
<keyword evidence="1" id="KW-0548">Nucleotidyltransferase</keyword>
<dbReference type="GO" id="GO:0003677">
    <property type="term" value="F:DNA binding"/>
    <property type="evidence" value="ECO:0007669"/>
    <property type="project" value="InterPro"/>
</dbReference>
<dbReference type="Gene3D" id="3.40.50.10110">
    <property type="entry name" value="DNA polymerase III subunit chi"/>
    <property type="match status" value="1"/>
</dbReference>
<dbReference type="SUPFAM" id="SSF102400">
    <property type="entry name" value="DNA polymerase III chi subunit"/>
    <property type="match status" value="1"/>
</dbReference>
<dbReference type="PANTHER" id="PTHR38767:SF1">
    <property type="entry name" value="DNA POLYMERASE III SUBUNIT CHI"/>
    <property type="match status" value="1"/>
</dbReference>
<accession>A0A170PLF2</accession>
<dbReference type="AlphaFoldDB" id="A0A170PLF2"/>
<proteinExistence type="predicted"/>
<dbReference type="GO" id="GO:0003887">
    <property type="term" value="F:DNA-directed DNA polymerase activity"/>
    <property type="evidence" value="ECO:0007669"/>
    <property type="project" value="UniProtKB-EC"/>
</dbReference>
<protein>
    <submittedName>
        <fullName evidence="1">DNA polymerase III chi subunit</fullName>
        <ecNumber evidence="1">2.7.7.7</ecNumber>
    </submittedName>
</protein>